<feature type="domain" description="TonB-dependent receptor plug" evidence="15">
    <location>
        <begin position="53"/>
        <end position="158"/>
    </location>
</feature>
<feature type="signal peptide" evidence="13">
    <location>
        <begin position="1"/>
        <end position="20"/>
    </location>
</feature>
<evidence type="ECO:0000256" key="6">
    <source>
        <dbReference type="ARBA" id="ARBA00023077"/>
    </source>
</evidence>
<evidence type="ECO:0000259" key="15">
    <source>
        <dbReference type="Pfam" id="PF07715"/>
    </source>
</evidence>
<dbReference type="SUPFAM" id="SSF56935">
    <property type="entry name" value="Porins"/>
    <property type="match status" value="1"/>
</dbReference>
<dbReference type="Proteomes" id="UP000250790">
    <property type="component" value="Unassembled WGS sequence"/>
</dbReference>
<dbReference type="GO" id="GO:0009279">
    <property type="term" value="C:cell outer membrane"/>
    <property type="evidence" value="ECO:0007669"/>
    <property type="project" value="UniProtKB-SubCell"/>
</dbReference>
<evidence type="ECO:0000313" key="16">
    <source>
        <dbReference type="EMBL" id="PUE55127.1"/>
    </source>
</evidence>
<dbReference type="InterPro" id="IPR039426">
    <property type="entry name" value="TonB-dep_rcpt-like"/>
</dbReference>
<dbReference type="PROSITE" id="PS52016">
    <property type="entry name" value="TONB_DEPENDENT_REC_3"/>
    <property type="match status" value="1"/>
</dbReference>
<keyword evidence="9 10" id="KW-0998">Cell outer membrane</keyword>
<keyword evidence="8" id="KW-0675">Receptor</keyword>
<feature type="domain" description="TonB-dependent receptor-like beta-barrel" evidence="14">
    <location>
        <begin position="253"/>
        <end position="630"/>
    </location>
</feature>
<dbReference type="InterPro" id="IPR036942">
    <property type="entry name" value="Beta-barrel_TonB_sf"/>
</dbReference>
<dbReference type="RefSeq" id="WP_108311134.1">
    <property type="nucleotide sequence ID" value="NZ_NESN01000001.1"/>
</dbReference>
<comment type="subcellular location">
    <subcellularLocation>
        <location evidence="1 10">Cell outer membrane</location>
        <topology evidence="1 10">Multi-pass membrane protein</topology>
    </subcellularLocation>
</comment>
<evidence type="ECO:0000256" key="1">
    <source>
        <dbReference type="ARBA" id="ARBA00004571"/>
    </source>
</evidence>
<evidence type="ECO:0000259" key="14">
    <source>
        <dbReference type="Pfam" id="PF00593"/>
    </source>
</evidence>
<comment type="similarity">
    <text evidence="2 10 11">Belongs to the TonB-dependent receptor family.</text>
</comment>
<keyword evidence="5 10" id="KW-0812">Transmembrane</keyword>
<dbReference type="Gene3D" id="2.170.130.10">
    <property type="entry name" value="TonB-dependent receptor, plug domain"/>
    <property type="match status" value="1"/>
</dbReference>
<dbReference type="EMBL" id="NESN01000001">
    <property type="protein sequence ID" value="PUE55127.1"/>
    <property type="molecule type" value="Genomic_DNA"/>
</dbReference>
<evidence type="ECO:0000256" key="10">
    <source>
        <dbReference type="PROSITE-ProRule" id="PRU01360"/>
    </source>
</evidence>
<keyword evidence="7 10" id="KW-0472">Membrane</keyword>
<feature type="chain" id="PRO_5016465652" description="TonB-dependent receptor" evidence="13">
    <location>
        <begin position="21"/>
        <end position="660"/>
    </location>
</feature>
<feature type="compositionally biased region" description="Polar residues" evidence="12">
    <location>
        <begin position="398"/>
        <end position="413"/>
    </location>
</feature>
<dbReference type="GO" id="GO:0044718">
    <property type="term" value="P:siderophore transmembrane transport"/>
    <property type="evidence" value="ECO:0007669"/>
    <property type="project" value="TreeGrafter"/>
</dbReference>
<dbReference type="InterPro" id="IPR037066">
    <property type="entry name" value="Plug_dom_sf"/>
</dbReference>
<evidence type="ECO:0000256" key="5">
    <source>
        <dbReference type="ARBA" id="ARBA00022692"/>
    </source>
</evidence>
<dbReference type="InterPro" id="IPR000531">
    <property type="entry name" value="Beta-barrel_TonB"/>
</dbReference>
<dbReference type="InterPro" id="IPR012910">
    <property type="entry name" value="Plug_dom"/>
</dbReference>
<gene>
    <name evidence="16" type="ORF">B9Z37_00590</name>
</gene>
<feature type="region of interest" description="Disordered" evidence="12">
    <location>
        <begin position="392"/>
        <end position="413"/>
    </location>
</feature>
<dbReference type="AlphaFoldDB" id="A0A315FPI8"/>
<evidence type="ECO:0000256" key="13">
    <source>
        <dbReference type="SAM" id="SignalP"/>
    </source>
</evidence>
<reference evidence="16 17" key="1">
    <citation type="submission" date="2017-04" db="EMBL/GenBank/DDBJ databases">
        <title>Unexpected and diverse lifestyles within the genus Limnohabitans.</title>
        <authorList>
            <person name="Kasalicky V."/>
            <person name="Mehrshad M."/>
            <person name="Andrei S.-A."/>
            <person name="Salcher M."/>
            <person name="Kratochvilova H."/>
            <person name="Simek K."/>
            <person name="Ghai R."/>
        </authorList>
    </citation>
    <scope>NUCLEOTIDE SEQUENCE [LARGE SCALE GENOMIC DNA]</scope>
    <source>
        <strain evidence="16 17">II-B4</strain>
    </source>
</reference>
<evidence type="ECO:0000256" key="11">
    <source>
        <dbReference type="RuleBase" id="RU003357"/>
    </source>
</evidence>
<name>A0A315FPI8_9BURK</name>
<comment type="caution">
    <text evidence="16">The sequence shown here is derived from an EMBL/GenBank/DDBJ whole genome shotgun (WGS) entry which is preliminary data.</text>
</comment>
<keyword evidence="13" id="KW-0732">Signal</keyword>
<evidence type="ECO:0000256" key="8">
    <source>
        <dbReference type="ARBA" id="ARBA00023170"/>
    </source>
</evidence>
<dbReference type="GO" id="GO:0015344">
    <property type="term" value="F:siderophore uptake transmembrane transporter activity"/>
    <property type="evidence" value="ECO:0007669"/>
    <property type="project" value="TreeGrafter"/>
</dbReference>
<keyword evidence="17" id="KW-1185">Reference proteome</keyword>
<proteinExistence type="inferred from homology"/>
<organism evidence="16 17">
    <name type="scientific">Limnohabitans parvus II-B4</name>
    <dbReference type="NCBI Taxonomy" id="1293052"/>
    <lineage>
        <taxon>Bacteria</taxon>
        <taxon>Pseudomonadati</taxon>
        <taxon>Pseudomonadota</taxon>
        <taxon>Betaproteobacteria</taxon>
        <taxon>Burkholderiales</taxon>
        <taxon>Comamonadaceae</taxon>
        <taxon>Limnohabitans</taxon>
    </lineage>
</organism>
<evidence type="ECO:0000256" key="7">
    <source>
        <dbReference type="ARBA" id="ARBA00023136"/>
    </source>
</evidence>
<dbReference type="OrthoDB" id="9790771at2"/>
<keyword evidence="4 10" id="KW-1134">Transmembrane beta strand</keyword>
<evidence type="ECO:0000256" key="9">
    <source>
        <dbReference type="ARBA" id="ARBA00023237"/>
    </source>
</evidence>
<evidence type="ECO:0000256" key="12">
    <source>
        <dbReference type="SAM" id="MobiDB-lite"/>
    </source>
</evidence>
<accession>A0A315FPI8</accession>
<evidence type="ECO:0000256" key="4">
    <source>
        <dbReference type="ARBA" id="ARBA00022452"/>
    </source>
</evidence>
<dbReference type="PANTHER" id="PTHR30069">
    <property type="entry name" value="TONB-DEPENDENT OUTER MEMBRANE RECEPTOR"/>
    <property type="match status" value="1"/>
</dbReference>
<evidence type="ECO:0000256" key="3">
    <source>
        <dbReference type="ARBA" id="ARBA00022448"/>
    </source>
</evidence>
<evidence type="ECO:0000256" key="2">
    <source>
        <dbReference type="ARBA" id="ARBA00009810"/>
    </source>
</evidence>
<dbReference type="PANTHER" id="PTHR30069:SF27">
    <property type="entry name" value="BLL4766 PROTEIN"/>
    <property type="match status" value="1"/>
</dbReference>
<sequence length="660" mass="71610">MKNSFLLMASVITLAVSSHAQSIDSAGLQPHALTDPIVISASRVPQPRSAGSVVVDVISRQQIEQSGASNVVEFLDSVPGLSVNRLYGRLGIDASVDVGYMGEAGSQNVLILVDGQRVNSLDSSGIRFAQVPMSSIERIEIRKAGGGALYGERAQGGVINIITRADATKEVSLALGSFGYRKVDGYLGFKTDDFNGGLSLMSAHSDGHRQHSDSRQESAQFRISHTSALGKVSVIARGLEETANLPGSLTPDEYSADPKKASSSYAPHTHRTGNSLGIKYDRAIGTDDLLTVDVLQQTSKDESYGTYYSSWNGMQFANYSASTITNKRISVNPEYRMKLGLGQLVFGGEFSSADANTDLGKQVHRSSESAYVQAMRPMGYGITLDGGARTHRVHSDFQKSTTQAQTGSSDQKNSVSAGLKAQLSEATSVRVGALTGFRFANADELYFFDRNTFAMLEINPNLHPMTTREYFLQAEQKYSHGKVEAHYRNIKAQDEIGYQEICGSVGVTLASCNANLYDTTRSIFSLASEWSVTSRLSVKASVDFINAKIATGSNAGNRLPMTPKEVVRITAEQRFQDFSVMASSHYRGNMIQASDQSFSNPLIPSRNLIDLGAKTQLNKTISMSAWIRNLTNKNYYDYASGNGIYPADVRGFYLNIKASL</sequence>
<evidence type="ECO:0008006" key="18">
    <source>
        <dbReference type="Google" id="ProtNLM"/>
    </source>
</evidence>
<evidence type="ECO:0000313" key="17">
    <source>
        <dbReference type="Proteomes" id="UP000250790"/>
    </source>
</evidence>
<dbReference type="Pfam" id="PF00593">
    <property type="entry name" value="TonB_dep_Rec_b-barrel"/>
    <property type="match status" value="1"/>
</dbReference>
<dbReference type="Pfam" id="PF07715">
    <property type="entry name" value="Plug"/>
    <property type="match status" value="1"/>
</dbReference>
<keyword evidence="6 11" id="KW-0798">TonB box</keyword>
<protein>
    <recommendedName>
        <fullName evidence="18">TonB-dependent receptor</fullName>
    </recommendedName>
</protein>
<dbReference type="Gene3D" id="2.40.170.20">
    <property type="entry name" value="TonB-dependent receptor, beta-barrel domain"/>
    <property type="match status" value="1"/>
</dbReference>
<keyword evidence="3 10" id="KW-0813">Transport</keyword>
<feature type="region of interest" description="Disordered" evidence="12">
    <location>
        <begin position="246"/>
        <end position="270"/>
    </location>
</feature>